<dbReference type="EMBL" id="ML978123">
    <property type="protein sequence ID" value="KAF2101734.1"/>
    <property type="molecule type" value="Genomic_DNA"/>
</dbReference>
<keyword evidence="2" id="KW-1185">Reference proteome</keyword>
<accession>A0A9P4ILQ1</accession>
<protein>
    <submittedName>
        <fullName evidence="1">Uncharacterized protein</fullName>
    </submittedName>
</protein>
<evidence type="ECO:0000313" key="2">
    <source>
        <dbReference type="Proteomes" id="UP000799772"/>
    </source>
</evidence>
<proteinExistence type="predicted"/>
<dbReference type="Pfam" id="PF08883">
    <property type="entry name" value="DOPA_dioxygen"/>
    <property type="match status" value="1"/>
</dbReference>
<gene>
    <name evidence="1" type="ORF">NA57DRAFT_34418</name>
</gene>
<dbReference type="PANTHER" id="PTHR36423">
    <property type="entry name" value="AFR070WP"/>
    <property type="match status" value="1"/>
</dbReference>
<comment type="caution">
    <text evidence="1">The sequence shown here is derived from an EMBL/GenBank/DDBJ whole genome shotgun (WGS) entry which is preliminary data.</text>
</comment>
<reference evidence="1" key="1">
    <citation type="journal article" date="2020" name="Stud. Mycol.">
        <title>101 Dothideomycetes genomes: a test case for predicting lifestyles and emergence of pathogens.</title>
        <authorList>
            <person name="Haridas S."/>
            <person name="Albert R."/>
            <person name="Binder M."/>
            <person name="Bloem J."/>
            <person name="Labutti K."/>
            <person name="Salamov A."/>
            <person name="Andreopoulos B."/>
            <person name="Baker S."/>
            <person name="Barry K."/>
            <person name="Bills G."/>
            <person name="Bluhm B."/>
            <person name="Cannon C."/>
            <person name="Castanera R."/>
            <person name="Culley D."/>
            <person name="Daum C."/>
            <person name="Ezra D."/>
            <person name="Gonzalez J."/>
            <person name="Henrissat B."/>
            <person name="Kuo A."/>
            <person name="Liang C."/>
            <person name="Lipzen A."/>
            <person name="Lutzoni F."/>
            <person name="Magnuson J."/>
            <person name="Mondo S."/>
            <person name="Nolan M."/>
            <person name="Ohm R."/>
            <person name="Pangilinan J."/>
            <person name="Park H.-J."/>
            <person name="Ramirez L."/>
            <person name="Alfaro M."/>
            <person name="Sun H."/>
            <person name="Tritt A."/>
            <person name="Yoshinaga Y."/>
            <person name="Zwiers L.-H."/>
            <person name="Turgeon B."/>
            <person name="Goodwin S."/>
            <person name="Spatafora J."/>
            <person name="Crous P."/>
            <person name="Grigoriev I."/>
        </authorList>
    </citation>
    <scope>NUCLEOTIDE SEQUENCE</scope>
    <source>
        <strain evidence="1">CBS 133067</strain>
    </source>
</reference>
<dbReference type="OrthoDB" id="9970095at2759"/>
<organism evidence="1 2">
    <name type="scientific">Rhizodiscina lignyota</name>
    <dbReference type="NCBI Taxonomy" id="1504668"/>
    <lineage>
        <taxon>Eukaryota</taxon>
        <taxon>Fungi</taxon>
        <taxon>Dikarya</taxon>
        <taxon>Ascomycota</taxon>
        <taxon>Pezizomycotina</taxon>
        <taxon>Dothideomycetes</taxon>
        <taxon>Pleosporomycetidae</taxon>
        <taxon>Aulographales</taxon>
        <taxon>Rhizodiscinaceae</taxon>
        <taxon>Rhizodiscina</taxon>
    </lineage>
</organism>
<evidence type="ECO:0000313" key="1">
    <source>
        <dbReference type="EMBL" id="KAF2101734.1"/>
    </source>
</evidence>
<dbReference type="InterPro" id="IPR023389">
    <property type="entry name" value="DOPA-like_sf"/>
</dbReference>
<dbReference type="PANTHER" id="PTHR36423:SF2">
    <property type="entry name" value="AFR070WP"/>
    <property type="match status" value="1"/>
</dbReference>
<dbReference type="AlphaFoldDB" id="A0A9P4ILQ1"/>
<sequence>MSDPSLYTYEDPLKGYENLEPLSDEISKDGKSFVNPPSTGRSKAYSQFVAPITNDERGGFDIHIYFLQTDEKQLTFAKKLWERIRREFPELRVYRVWDKPVGPHMVGMFEVNVFNPEQFGAFIAWLVINRGPLSALVHPNTGDAVRDHTQRATWMGEPYPLNVGLLRKFVSR</sequence>
<dbReference type="Proteomes" id="UP000799772">
    <property type="component" value="Unassembled WGS sequence"/>
</dbReference>
<dbReference type="InterPro" id="IPR014980">
    <property type="entry name" value="DOPA_dioxygen"/>
</dbReference>
<name>A0A9P4ILQ1_9PEZI</name>
<dbReference type="SUPFAM" id="SSF143410">
    <property type="entry name" value="DOPA-like"/>
    <property type="match status" value="1"/>
</dbReference>
<dbReference type="Gene3D" id="3.30.70.1240">
    <property type="entry name" value="DOPA-like domains"/>
    <property type="match status" value="1"/>
</dbReference>